<dbReference type="Gene3D" id="3.40.50.1000">
    <property type="entry name" value="HAD superfamily/HAD-like"/>
    <property type="match status" value="1"/>
</dbReference>
<dbReference type="EMBL" id="JASJUT010000018">
    <property type="protein sequence ID" value="MDK2598435.1"/>
    <property type="molecule type" value="Genomic_DNA"/>
</dbReference>
<evidence type="ECO:0000313" key="1">
    <source>
        <dbReference type="EMBL" id="MDK2598435.1"/>
    </source>
</evidence>
<proteinExistence type="predicted"/>
<name>A0ABT7ETP7_9GAMM</name>
<dbReference type="InterPro" id="IPR023214">
    <property type="entry name" value="HAD_sf"/>
</dbReference>
<keyword evidence="1" id="KW-0378">Hydrolase</keyword>
<gene>
    <name evidence="1" type="ORF">QNM18_25605</name>
</gene>
<protein>
    <submittedName>
        <fullName evidence="1">HAD family hydrolase</fullName>
    </submittedName>
</protein>
<dbReference type="GO" id="GO:0016787">
    <property type="term" value="F:hydrolase activity"/>
    <property type="evidence" value="ECO:0007669"/>
    <property type="project" value="UniProtKB-KW"/>
</dbReference>
<dbReference type="Proteomes" id="UP001231915">
    <property type="component" value="Unassembled WGS sequence"/>
</dbReference>
<sequence length="198" mass="22415">MIIGVDFDNTIANYTGVFYQVALDLGWIPKQTGKSKQDVKQYFISQDNEKKWTELQGIVYGKEISNAKPYPESLTHLKALKAQGHQLKLISHKTKYPIIGDKVNFHDAARGWLEAHGFVNCPNAPFDPEHVFFNETKDKKVMLIDSLACDFFIDDLESILLHKHFPTACQGILFSPDKVSQSSHLQAQAWTQIPALIV</sequence>
<reference evidence="1 2" key="1">
    <citation type="submission" date="2023-05" db="EMBL/GenBank/DDBJ databases">
        <title>Pseudoalteromonas ardens sp. nov., Pseudoalteromonas obscura sp. nov., and Pseudoalteromonas umbrosa sp. nov., isolated from the coral Montipora capitata.</title>
        <authorList>
            <person name="Thomas E.M."/>
            <person name="Smith E.M."/>
            <person name="Papke E."/>
            <person name="Shlafstein M.D."/>
            <person name="Oline D.K."/>
            <person name="Videau P."/>
            <person name="Saw J.H."/>
            <person name="Strangman W.K."/>
            <person name="Ushijima B."/>
        </authorList>
    </citation>
    <scope>NUCLEOTIDE SEQUENCE [LARGE SCALE GENOMIC DNA]</scope>
    <source>
        <strain evidence="1 2">P94</strain>
    </source>
</reference>
<comment type="caution">
    <text evidence="1">The sequence shown here is derived from an EMBL/GenBank/DDBJ whole genome shotgun (WGS) entry which is preliminary data.</text>
</comment>
<accession>A0ABT7ETP7</accession>
<dbReference type="RefSeq" id="WP_211010412.1">
    <property type="nucleotide sequence ID" value="NZ_JASJUT010000018.1"/>
</dbReference>
<dbReference type="InterPro" id="IPR036412">
    <property type="entry name" value="HAD-like_sf"/>
</dbReference>
<organism evidence="1 2">
    <name type="scientific">Pseudoalteromonas obscura</name>
    <dbReference type="NCBI Taxonomy" id="3048491"/>
    <lineage>
        <taxon>Bacteria</taxon>
        <taxon>Pseudomonadati</taxon>
        <taxon>Pseudomonadota</taxon>
        <taxon>Gammaproteobacteria</taxon>
        <taxon>Alteromonadales</taxon>
        <taxon>Pseudoalteromonadaceae</taxon>
        <taxon>Pseudoalteromonas</taxon>
    </lineage>
</organism>
<dbReference type="SUPFAM" id="SSF56784">
    <property type="entry name" value="HAD-like"/>
    <property type="match status" value="1"/>
</dbReference>
<keyword evidence="2" id="KW-1185">Reference proteome</keyword>
<evidence type="ECO:0000313" key="2">
    <source>
        <dbReference type="Proteomes" id="UP001231915"/>
    </source>
</evidence>